<dbReference type="NCBIfam" id="TIGR01819">
    <property type="entry name" value="F420_cofD"/>
    <property type="match status" value="1"/>
</dbReference>
<comment type="caution">
    <text evidence="3">The sequence shown here is derived from an EMBL/GenBank/DDBJ whole genome shotgun (WGS) entry which is preliminary data.</text>
</comment>
<keyword evidence="1 3" id="KW-0808">Transferase</keyword>
<dbReference type="InterPro" id="IPR002882">
    <property type="entry name" value="CofD"/>
</dbReference>
<evidence type="ECO:0000313" key="4">
    <source>
        <dbReference type="Proteomes" id="UP000064249"/>
    </source>
</evidence>
<dbReference type="HAMAP" id="MF_01257">
    <property type="entry name" value="CofD"/>
    <property type="match status" value="1"/>
</dbReference>
<protein>
    <submittedName>
        <fullName evidence="3">LPPG:FO 2-phospho-L-lactate transferase</fullName>
    </submittedName>
</protein>
<dbReference type="EMBL" id="LGFU01000109">
    <property type="protein sequence ID" value="KUK45938.1"/>
    <property type="molecule type" value="Genomic_DNA"/>
</dbReference>
<evidence type="ECO:0000256" key="1">
    <source>
        <dbReference type="ARBA" id="ARBA00022679"/>
    </source>
</evidence>
<gene>
    <name evidence="3" type="ORF">XD73_1189</name>
</gene>
<dbReference type="Pfam" id="PF01933">
    <property type="entry name" value="CofD"/>
    <property type="match status" value="1"/>
</dbReference>
<dbReference type="CDD" id="cd07186">
    <property type="entry name" value="CofD_like"/>
    <property type="match status" value="1"/>
</dbReference>
<dbReference type="SUPFAM" id="SSF142338">
    <property type="entry name" value="CofD-like"/>
    <property type="match status" value="1"/>
</dbReference>
<reference evidence="3 4" key="1">
    <citation type="journal article" date="2015" name="MBio">
        <title>Genome-Resolved Metagenomic Analysis Reveals Roles for Candidate Phyla and Other Microbial Community Members in Biogeochemical Transformations in Oil Reservoirs.</title>
        <authorList>
            <person name="Hu P."/>
            <person name="Tom L."/>
            <person name="Singh A."/>
            <person name="Thomas B.C."/>
            <person name="Baker B.J."/>
            <person name="Piceno Y.M."/>
            <person name="Andersen G.L."/>
            <person name="Banfield J.F."/>
        </authorList>
    </citation>
    <scope>NUCLEOTIDE SEQUENCE [LARGE SCALE GENOMIC DNA]</scope>
    <source>
        <strain evidence="3">46_16</strain>
    </source>
</reference>
<dbReference type="PATRIC" id="fig|167964.4.peg.1299"/>
<proteinExistence type="inferred from homology"/>
<dbReference type="Gene3D" id="3.40.50.10680">
    <property type="entry name" value="CofD-like domains"/>
    <property type="match status" value="1"/>
</dbReference>
<evidence type="ECO:0000256" key="2">
    <source>
        <dbReference type="ARBA" id="ARBA00022842"/>
    </source>
</evidence>
<dbReference type="AlphaFoldDB" id="A0A117LGI6"/>
<dbReference type="InterPro" id="IPR010115">
    <property type="entry name" value="FbiA/CofD"/>
</dbReference>
<dbReference type="GO" id="GO:0000287">
    <property type="term" value="F:magnesium ion binding"/>
    <property type="evidence" value="ECO:0007669"/>
    <property type="project" value="InterPro"/>
</dbReference>
<accession>A0A117LGI6</accession>
<dbReference type="GO" id="GO:0043743">
    <property type="term" value="F:LPPG:FO 2-phospho-L-lactate transferase activity"/>
    <property type="evidence" value="ECO:0007669"/>
    <property type="project" value="InterPro"/>
</dbReference>
<keyword evidence="2" id="KW-0460">Magnesium</keyword>
<organism evidence="3 4">
    <name type="scientific">Anaerolinea thermophila</name>
    <dbReference type="NCBI Taxonomy" id="167964"/>
    <lineage>
        <taxon>Bacteria</taxon>
        <taxon>Bacillati</taxon>
        <taxon>Chloroflexota</taxon>
        <taxon>Anaerolineae</taxon>
        <taxon>Anaerolineales</taxon>
        <taxon>Anaerolineaceae</taxon>
        <taxon>Anaerolinea</taxon>
    </lineage>
</organism>
<dbReference type="PANTHER" id="PTHR43007">
    <property type="entry name" value="2-PHOSPHO-L-LACTATE TRANSFERASE"/>
    <property type="match status" value="1"/>
</dbReference>
<dbReference type="Proteomes" id="UP000064249">
    <property type="component" value="Unassembled WGS sequence"/>
</dbReference>
<name>A0A117LGI6_9CHLR</name>
<dbReference type="Gene3D" id="1.10.8.240">
    <property type="entry name" value="CofD-like domain"/>
    <property type="match status" value="1"/>
</dbReference>
<dbReference type="InterPro" id="IPR038136">
    <property type="entry name" value="CofD-like_dom_sf"/>
</dbReference>
<dbReference type="PANTHER" id="PTHR43007:SF1">
    <property type="entry name" value="2-PHOSPHO-L-LACTATE TRANSFERASE"/>
    <property type="match status" value="1"/>
</dbReference>
<sequence length="314" mass="34759">MKIAAFTGGVGGAKLIHGLAKLLPAEELSVIVNTGDDFEYLGLKISPDLDTVCYTLAELANPATGWGRKDESWTIYQEIAALDGPNWFHIGDRDLATHILRTYKLNQGLTLSEITAELCRCWGVKHPIFPMSDQSVRTVVHTTGGEALTFQEYFVHQACEPVVEHFEFVGIEDAHPHPQAISAIEACDVVIISPSNPWVSIDPILKISGYVDAIREKPVVSVSPLISGKALKGPAAKMYQELGVTPSAGAVAAHYKDILTGFVFDEQDRHELEKIERWRIIALVTDILMNNDQDRVRLAEEVLRFCETILNRSR</sequence>
<evidence type="ECO:0000313" key="3">
    <source>
        <dbReference type="EMBL" id="KUK45938.1"/>
    </source>
</evidence>